<dbReference type="OrthoDB" id="9792173at2"/>
<reference evidence="2 3" key="1">
    <citation type="submission" date="2019-01" db="EMBL/GenBank/DDBJ databases">
        <authorList>
            <person name="Chen W.-M."/>
        </authorList>
    </citation>
    <scope>NUCLEOTIDE SEQUENCE [LARGE SCALE GENOMIC DNA]</scope>
    <source>
        <strain evidence="2 3">FSY-9</strain>
    </source>
</reference>
<dbReference type="InterPro" id="IPR029068">
    <property type="entry name" value="Glyas_Bleomycin-R_OHBP_Dase"/>
</dbReference>
<evidence type="ECO:0000259" key="1">
    <source>
        <dbReference type="PROSITE" id="PS51819"/>
    </source>
</evidence>
<evidence type="ECO:0000313" key="2">
    <source>
        <dbReference type="EMBL" id="RVU05723.1"/>
    </source>
</evidence>
<protein>
    <submittedName>
        <fullName evidence="2">VOC family protein</fullName>
    </submittedName>
</protein>
<dbReference type="InterPro" id="IPR037523">
    <property type="entry name" value="VOC_core"/>
</dbReference>
<feature type="domain" description="VOC" evidence="1">
    <location>
        <begin position="12"/>
        <end position="150"/>
    </location>
</feature>
<dbReference type="AlphaFoldDB" id="A0A3S2VTY1"/>
<keyword evidence="3" id="KW-1185">Reference proteome</keyword>
<dbReference type="Gene3D" id="3.10.180.10">
    <property type="entry name" value="2,3-Dihydroxybiphenyl 1,2-Dioxygenase, domain 1"/>
    <property type="match status" value="1"/>
</dbReference>
<sequence>MTKRGALTDLAPINQLAYLPSDFDAALHHWTQVVGAGPFFLMENIALGDMTYLGQPTDAVFSVAIGYWGDMQIELIRPENDSPSIYSGKYAVKDRLHHICMVVDDIEVARKALAEAGATNLVEGKVGEDGYVIYADAGGGPGNVLEYVQLMSGGKELFAMMRDAAKGWDGSDPLRKIG</sequence>
<organism evidence="2 3">
    <name type="scientific">Novosphingobium umbonatum</name>
    <dbReference type="NCBI Taxonomy" id="1908524"/>
    <lineage>
        <taxon>Bacteria</taxon>
        <taxon>Pseudomonadati</taxon>
        <taxon>Pseudomonadota</taxon>
        <taxon>Alphaproteobacteria</taxon>
        <taxon>Sphingomonadales</taxon>
        <taxon>Sphingomonadaceae</taxon>
        <taxon>Novosphingobium</taxon>
    </lineage>
</organism>
<dbReference type="SUPFAM" id="SSF54593">
    <property type="entry name" value="Glyoxalase/Bleomycin resistance protein/Dihydroxybiphenyl dioxygenase"/>
    <property type="match status" value="1"/>
</dbReference>
<accession>A0A3S2VTY1</accession>
<dbReference type="RefSeq" id="WP_127707636.1">
    <property type="nucleotide sequence ID" value="NZ_SACO01000004.1"/>
</dbReference>
<proteinExistence type="predicted"/>
<dbReference type="Pfam" id="PF13669">
    <property type="entry name" value="Glyoxalase_4"/>
    <property type="match status" value="1"/>
</dbReference>
<dbReference type="EMBL" id="SACO01000004">
    <property type="protein sequence ID" value="RVU05723.1"/>
    <property type="molecule type" value="Genomic_DNA"/>
</dbReference>
<gene>
    <name evidence="2" type="ORF">EOE18_06970</name>
</gene>
<evidence type="ECO:0000313" key="3">
    <source>
        <dbReference type="Proteomes" id="UP000282837"/>
    </source>
</evidence>
<comment type="caution">
    <text evidence="2">The sequence shown here is derived from an EMBL/GenBank/DDBJ whole genome shotgun (WGS) entry which is preliminary data.</text>
</comment>
<dbReference type="PROSITE" id="PS51819">
    <property type="entry name" value="VOC"/>
    <property type="match status" value="1"/>
</dbReference>
<dbReference type="Proteomes" id="UP000282837">
    <property type="component" value="Unassembled WGS sequence"/>
</dbReference>
<name>A0A3S2VTY1_9SPHN</name>